<comment type="caution">
    <text evidence="9">The sequence shown here is derived from an EMBL/GenBank/DDBJ whole genome shotgun (WGS) entry which is preliminary data.</text>
</comment>
<protein>
    <submittedName>
        <fullName evidence="9">AzlC family ABC transporter permease</fullName>
    </submittedName>
</protein>
<evidence type="ECO:0000313" key="10">
    <source>
        <dbReference type="Proteomes" id="UP000768567"/>
    </source>
</evidence>
<feature type="transmembrane region" description="Helical" evidence="8">
    <location>
        <begin position="12"/>
        <end position="32"/>
    </location>
</feature>
<dbReference type="Proteomes" id="UP000768567">
    <property type="component" value="Unassembled WGS sequence"/>
</dbReference>
<proteinExistence type="inferred from homology"/>
<evidence type="ECO:0000256" key="2">
    <source>
        <dbReference type="ARBA" id="ARBA00010735"/>
    </source>
</evidence>
<reference evidence="9 10" key="1">
    <citation type="submission" date="2020-10" db="EMBL/GenBank/DDBJ databases">
        <title>ChiBAC.</title>
        <authorList>
            <person name="Zenner C."/>
            <person name="Hitch T.C.A."/>
            <person name="Clavel T."/>
        </authorList>
    </citation>
    <scope>NUCLEOTIDE SEQUENCE [LARGE SCALE GENOMIC DNA]</scope>
    <source>
        <strain evidence="9 10">DSM 109015</strain>
    </source>
</reference>
<dbReference type="EMBL" id="JADCKC010000001">
    <property type="protein sequence ID" value="MBE5037144.1"/>
    <property type="molecule type" value="Genomic_DNA"/>
</dbReference>
<evidence type="ECO:0000256" key="8">
    <source>
        <dbReference type="SAM" id="Phobius"/>
    </source>
</evidence>
<keyword evidence="4" id="KW-1003">Cell membrane</keyword>
<sequence>MQELRYAFRQTIPVLCGYLFLGLAFGLLMQQAGYGWPWAVLTSVIVYAGSMQFVLVGMLGGGFASLLSVALTTLSVNSRHLFYGLSFLETFRKMGKARPYMIFSLTDETYSLLCNLHPPKALNADRVRLYIALLDHLYWVAGSAAGAVLGSVLPFDLTGIDFAMTALFVVIFVEQWCAAKNHLPALAGAVFALLWLVILGPDRFLLPALVCTVLALLLGRGMLPAQSEEVDAP</sequence>
<feature type="transmembrane region" description="Helical" evidence="8">
    <location>
        <begin position="44"/>
        <end position="71"/>
    </location>
</feature>
<evidence type="ECO:0000256" key="4">
    <source>
        <dbReference type="ARBA" id="ARBA00022475"/>
    </source>
</evidence>
<keyword evidence="3" id="KW-0813">Transport</keyword>
<dbReference type="PANTHER" id="PTHR34979:SF1">
    <property type="entry name" value="INNER MEMBRANE PROTEIN YGAZ"/>
    <property type="match status" value="1"/>
</dbReference>
<dbReference type="InterPro" id="IPR011606">
    <property type="entry name" value="Brnchd-chn_aa_trnsp_permease"/>
</dbReference>
<name>A0ABR9R1Y8_9FIRM</name>
<organism evidence="9 10">
    <name type="scientific">Gemmiger gallinarum</name>
    <dbReference type="NCBI Taxonomy" id="2779354"/>
    <lineage>
        <taxon>Bacteria</taxon>
        <taxon>Bacillati</taxon>
        <taxon>Bacillota</taxon>
        <taxon>Clostridia</taxon>
        <taxon>Eubacteriales</taxon>
        <taxon>Gemmiger</taxon>
    </lineage>
</organism>
<evidence type="ECO:0000313" key="9">
    <source>
        <dbReference type="EMBL" id="MBE5037144.1"/>
    </source>
</evidence>
<feature type="transmembrane region" description="Helical" evidence="8">
    <location>
        <begin position="182"/>
        <end position="198"/>
    </location>
</feature>
<dbReference type="PANTHER" id="PTHR34979">
    <property type="entry name" value="INNER MEMBRANE PROTEIN YGAZ"/>
    <property type="match status" value="1"/>
</dbReference>
<comment type="similarity">
    <text evidence="2">Belongs to the AzlC family.</text>
</comment>
<evidence type="ECO:0000256" key="5">
    <source>
        <dbReference type="ARBA" id="ARBA00022692"/>
    </source>
</evidence>
<keyword evidence="6 8" id="KW-1133">Transmembrane helix</keyword>
<evidence type="ECO:0000256" key="6">
    <source>
        <dbReference type="ARBA" id="ARBA00022989"/>
    </source>
</evidence>
<gene>
    <name evidence="9" type="ORF">INF35_05025</name>
</gene>
<keyword evidence="10" id="KW-1185">Reference proteome</keyword>
<evidence type="ECO:0000256" key="1">
    <source>
        <dbReference type="ARBA" id="ARBA00004651"/>
    </source>
</evidence>
<evidence type="ECO:0000256" key="7">
    <source>
        <dbReference type="ARBA" id="ARBA00023136"/>
    </source>
</evidence>
<evidence type="ECO:0000256" key="3">
    <source>
        <dbReference type="ARBA" id="ARBA00022448"/>
    </source>
</evidence>
<keyword evidence="5 8" id="KW-0812">Transmembrane</keyword>
<accession>A0ABR9R1Y8</accession>
<keyword evidence="7 8" id="KW-0472">Membrane</keyword>
<comment type="subcellular location">
    <subcellularLocation>
        <location evidence="1">Cell membrane</location>
        <topology evidence="1">Multi-pass membrane protein</topology>
    </subcellularLocation>
</comment>
<feature type="transmembrane region" description="Helical" evidence="8">
    <location>
        <begin position="129"/>
        <end position="149"/>
    </location>
</feature>
<feature type="transmembrane region" description="Helical" evidence="8">
    <location>
        <begin position="204"/>
        <end position="223"/>
    </location>
</feature>
<dbReference type="Pfam" id="PF03591">
    <property type="entry name" value="AzlC"/>
    <property type="match status" value="1"/>
</dbReference>